<protein>
    <recommendedName>
        <fullName evidence="10">C-reactive protein</fullName>
    </recommendedName>
</protein>
<evidence type="ECO:0000256" key="7">
    <source>
        <dbReference type="ARBA" id="ARBA00022837"/>
    </source>
</evidence>
<evidence type="ECO:0000259" key="13">
    <source>
        <dbReference type="PROSITE" id="PS51828"/>
    </source>
</evidence>
<dbReference type="InterPro" id="IPR001759">
    <property type="entry name" value="PTX_dom"/>
</dbReference>
<dbReference type="EMBL" id="JAOTOJ010000019">
    <property type="protein sequence ID" value="KAK9391196.1"/>
    <property type="molecule type" value="Genomic_DNA"/>
</dbReference>
<dbReference type="InterPro" id="IPR030476">
    <property type="entry name" value="Pentaxin_CS"/>
</dbReference>
<keyword evidence="5" id="KW-0479">Metal-binding</keyword>
<dbReference type="InterPro" id="IPR013320">
    <property type="entry name" value="ConA-like_dom_sf"/>
</dbReference>
<keyword evidence="15" id="KW-1185">Reference proteome</keyword>
<keyword evidence="8" id="KW-1015">Disulfide bond</keyword>
<dbReference type="GO" id="GO:0045087">
    <property type="term" value="P:innate immune response"/>
    <property type="evidence" value="ECO:0007669"/>
    <property type="project" value="TreeGrafter"/>
</dbReference>
<dbReference type="Proteomes" id="UP001474421">
    <property type="component" value="Unassembled WGS sequence"/>
</dbReference>
<accession>A0AAW1AP97</accession>
<dbReference type="SUPFAM" id="SSF49899">
    <property type="entry name" value="Concanavalin A-like lectins/glucanases"/>
    <property type="match status" value="1"/>
</dbReference>
<dbReference type="PANTHER" id="PTHR45869:SF7">
    <property type="entry name" value="C-REACTIVE PROTEIN"/>
    <property type="match status" value="1"/>
</dbReference>
<name>A0AAW1AP97_CROAD</name>
<comment type="similarity">
    <text evidence="9">Belongs to the pentraxin family.</text>
</comment>
<organism evidence="14 15">
    <name type="scientific">Crotalus adamanteus</name>
    <name type="common">Eastern diamondback rattlesnake</name>
    <dbReference type="NCBI Taxonomy" id="8729"/>
    <lineage>
        <taxon>Eukaryota</taxon>
        <taxon>Metazoa</taxon>
        <taxon>Chordata</taxon>
        <taxon>Craniata</taxon>
        <taxon>Vertebrata</taxon>
        <taxon>Euteleostomi</taxon>
        <taxon>Lepidosauria</taxon>
        <taxon>Squamata</taxon>
        <taxon>Bifurcata</taxon>
        <taxon>Unidentata</taxon>
        <taxon>Episquamata</taxon>
        <taxon>Toxicofera</taxon>
        <taxon>Serpentes</taxon>
        <taxon>Colubroidea</taxon>
        <taxon>Viperidae</taxon>
        <taxon>Crotalinae</taxon>
        <taxon>Crotalus</taxon>
    </lineage>
</organism>
<dbReference type="FunFam" id="2.60.120.200:FF:000070">
    <property type="entry name" value="Serum amyloid P-component"/>
    <property type="match status" value="1"/>
</dbReference>
<feature type="region of interest" description="Disordered" evidence="12">
    <location>
        <begin position="1"/>
        <end position="29"/>
    </location>
</feature>
<evidence type="ECO:0000256" key="3">
    <source>
        <dbReference type="ARBA" id="ARBA00022486"/>
    </source>
</evidence>
<evidence type="ECO:0000256" key="8">
    <source>
        <dbReference type="ARBA" id="ARBA00023157"/>
    </source>
</evidence>
<dbReference type="PROSITE" id="PS51828">
    <property type="entry name" value="PTX_2"/>
    <property type="match status" value="1"/>
</dbReference>
<evidence type="ECO:0000256" key="1">
    <source>
        <dbReference type="ARBA" id="ARBA00001913"/>
    </source>
</evidence>
<keyword evidence="7" id="KW-0106">Calcium</keyword>
<dbReference type="PROSITE" id="PS00289">
    <property type="entry name" value="PTX_1"/>
    <property type="match status" value="1"/>
</dbReference>
<keyword evidence="6" id="KW-0732">Signal</keyword>
<feature type="domain" description="Pentraxin (PTX)" evidence="13">
    <location>
        <begin position="141"/>
        <end position="340"/>
    </location>
</feature>
<feature type="compositionally biased region" description="Polar residues" evidence="12">
    <location>
        <begin position="71"/>
        <end position="88"/>
    </location>
</feature>
<sequence length="340" mass="37706">MHERRSLRLGLHLSQDVPERKRGRRKRPVPTCLACPGTSRLNIPTCRAAGWKPKGASLNAALLAKRETEKGPSSNSPLSQPRKSATSGKTLLHAQGHRNKTAAQRSCDQPVPPSSIKMVLIPSFLLILACLSGSFGQEDLQKKVFVFPAASRKAFVLLKVPLQEPLASLSVCLKHHCPLSRPYSLFSYATRSSDNDFLIFKDKPNMYSVTVGGSVVNFNIPKKDIPQWEHVCVSWSSTDGLIYFWLDGVLLPRLGTKKGYRISPQAHIVLGQDQDTFGGGFDINQSFMGDMSEVNVWSQMLTTDDVRLLMKGDTVPKALASWNSFNYTLHDYVVVKDEVP</sequence>
<keyword evidence="3" id="KW-0011">Acute phase</keyword>
<dbReference type="GO" id="GO:0001849">
    <property type="term" value="F:complement component C1q complex binding"/>
    <property type="evidence" value="ECO:0007669"/>
    <property type="project" value="TreeGrafter"/>
</dbReference>
<dbReference type="InterPro" id="IPR051005">
    <property type="entry name" value="Pentraxin_domain"/>
</dbReference>
<dbReference type="Gene3D" id="2.60.120.200">
    <property type="match status" value="1"/>
</dbReference>
<evidence type="ECO:0000256" key="5">
    <source>
        <dbReference type="ARBA" id="ARBA00022723"/>
    </source>
</evidence>
<dbReference type="SMART" id="SM00159">
    <property type="entry name" value="PTX"/>
    <property type="match status" value="1"/>
</dbReference>
<evidence type="ECO:0000256" key="6">
    <source>
        <dbReference type="ARBA" id="ARBA00022729"/>
    </source>
</evidence>
<evidence type="ECO:0000256" key="2">
    <source>
        <dbReference type="ARBA" id="ARBA00004613"/>
    </source>
</evidence>
<evidence type="ECO:0000256" key="4">
    <source>
        <dbReference type="ARBA" id="ARBA00022525"/>
    </source>
</evidence>
<dbReference type="GO" id="GO:0005615">
    <property type="term" value="C:extracellular space"/>
    <property type="evidence" value="ECO:0007669"/>
    <property type="project" value="TreeGrafter"/>
</dbReference>
<gene>
    <name evidence="14" type="ORF">NXF25_018526</name>
</gene>
<feature type="region of interest" description="Disordered" evidence="12">
    <location>
        <begin position="66"/>
        <end position="88"/>
    </location>
</feature>
<evidence type="ECO:0000256" key="9">
    <source>
        <dbReference type="ARBA" id="ARBA00038102"/>
    </source>
</evidence>
<dbReference type="PANTHER" id="PTHR45869">
    <property type="entry name" value="C-REACTIVE PROTEIN-RELATED"/>
    <property type="match status" value="1"/>
</dbReference>
<comment type="caution">
    <text evidence="11">Lacks conserved residue(s) required for the propagation of feature annotation.</text>
</comment>
<comment type="subcellular location">
    <subcellularLocation>
        <location evidence="2">Secreted</location>
    </subcellularLocation>
</comment>
<dbReference type="PRINTS" id="PR00895">
    <property type="entry name" value="PENTAXIN"/>
</dbReference>
<reference evidence="14 15" key="1">
    <citation type="journal article" date="2024" name="Proc. Natl. Acad. Sci. U.S.A.">
        <title>The genetic regulatory architecture and epigenomic basis for age-related changes in rattlesnake venom.</title>
        <authorList>
            <person name="Hogan M.P."/>
            <person name="Holding M.L."/>
            <person name="Nystrom G.S."/>
            <person name="Colston T.J."/>
            <person name="Bartlett D.A."/>
            <person name="Mason A.J."/>
            <person name="Ellsworth S.A."/>
            <person name="Rautsaw R.M."/>
            <person name="Lawrence K.C."/>
            <person name="Strickland J.L."/>
            <person name="He B."/>
            <person name="Fraser P."/>
            <person name="Margres M.J."/>
            <person name="Gilbert D.M."/>
            <person name="Gibbs H.L."/>
            <person name="Parkinson C.L."/>
            <person name="Rokyta D.R."/>
        </authorList>
    </citation>
    <scope>NUCLEOTIDE SEQUENCE [LARGE SCALE GENOMIC DNA]</scope>
    <source>
        <strain evidence="14">DRR0105</strain>
    </source>
</reference>
<keyword evidence="4" id="KW-0964">Secreted</keyword>
<evidence type="ECO:0000256" key="12">
    <source>
        <dbReference type="SAM" id="MobiDB-lite"/>
    </source>
</evidence>
<evidence type="ECO:0000313" key="14">
    <source>
        <dbReference type="EMBL" id="KAK9391196.1"/>
    </source>
</evidence>
<comment type="cofactor">
    <cofactor evidence="1">
        <name>Ca(2+)</name>
        <dbReference type="ChEBI" id="CHEBI:29108"/>
    </cofactor>
</comment>
<evidence type="ECO:0000256" key="10">
    <source>
        <dbReference type="ARBA" id="ARBA00040546"/>
    </source>
</evidence>
<evidence type="ECO:0000313" key="15">
    <source>
        <dbReference type="Proteomes" id="UP001474421"/>
    </source>
</evidence>
<dbReference type="GO" id="GO:0006953">
    <property type="term" value="P:acute-phase response"/>
    <property type="evidence" value="ECO:0007669"/>
    <property type="project" value="UniProtKB-KW"/>
</dbReference>
<dbReference type="AlphaFoldDB" id="A0AAW1AP97"/>
<dbReference type="GO" id="GO:0046872">
    <property type="term" value="F:metal ion binding"/>
    <property type="evidence" value="ECO:0007669"/>
    <property type="project" value="UniProtKB-KW"/>
</dbReference>
<comment type="caution">
    <text evidence="14">The sequence shown here is derived from an EMBL/GenBank/DDBJ whole genome shotgun (WGS) entry which is preliminary data.</text>
</comment>
<proteinExistence type="inferred from homology"/>
<dbReference type="Pfam" id="PF00354">
    <property type="entry name" value="Pentaxin"/>
    <property type="match status" value="1"/>
</dbReference>
<evidence type="ECO:0000256" key="11">
    <source>
        <dbReference type="PROSITE-ProRule" id="PRU01172"/>
    </source>
</evidence>